<accession>A0A2K9LMQ4</accession>
<dbReference type="Proteomes" id="UP000235116">
    <property type="component" value="Chromosome"/>
</dbReference>
<dbReference type="PANTHER" id="PTHR39456">
    <property type="entry name" value="METAL-DEPENDENT HYDROLASE"/>
    <property type="match status" value="1"/>
</dbReference>
<evidence type="ECO:0000313" key="1">
    <source>
        <dbReference type="EMBL" id="AUM13517.1"/>
    </source>
</evidence>
<reference evidence="2" key="1">
    <citation type="submission" date="2017-08" db="EMBL/GenBank/DDBJ databases">
        <title>Direct submision.</title>
        <authorList>
            <person name="Kim S.-J."/>
            <person name="Rhee S.-K."/>
        </authorList>
    </citation>
    <scope>NUCLEOTIDE SEQUENCE [LARGE SCALE GENOMIC DNA]</scope>
    <source>
        <strain evidence="2">GI5</strain>
    </source>
</reference>
<dbReference type="InterPro" id="IPR016516">
    <property type="entry name" value="UCP07580"/>
</dbReference>
<sequence>MIKPRNFNGYWEDVPPVWIPQQQFACSVLNVTHLVLPPGELWFCRLFNQALPLIRDHDLREQVKGFVAQEGAHARGHRDVLSFYESQGWNFSVSKQRLNKIFGTLLGDKVLGRFAVKSKGQLRWLRMRIGMVAAIEHVTCVLGSWILENETLRQAGANQAMLNLLLWHGAEEVEHRTVAFDLYRHLGGGNVGRMFWFLLAVWAVVLTWKRGTQVFIEQSPGEGDVREKPRYGFRAYVAASRAGYLPTVGYLARSFLRYLRWSYHPVTEGNPRRAEAVLNGMEVGQYQSAHLPAQLNVDKPTISV</sequence>
<evidence type="ECO:0008006" key="3">
    <source>
        <dbReference type="Google" id="ProtNLM"/>
    </source>
</evidence>
<dbReference type="RefSeq" id="WP_101894892.1">
    <property type="nucleotide sequence ID" value="NZ_CP022684.1"/>
</dbReference>
<organism evidence="1 2">
    <name type="scientific">Ketobacter alkanivorans</name>
    <dbReference type="NCBI Taxonomy" id="1917421"/>
    <lineage>
        <taxon>Bacteria</taxon>
        <taxon>Pseudomonadati</taxon>
        <taxon>Pseudomonadota</taxon>
        <taxon>Gammaproteobacteria</taxon>
        <taxon>Pseudomonadales</taxon>
        <taxon>Ketobacteraceae</taxon>
        <taxon>Ketobacter</taxon>
    </lineage>
</organism>
<dbReference type="EMBL" id="CP022684">
    <property type="protein sequence ID" value="AUM13517.1"/>
    <property type="molecule type" value="Genomic_DNA"/>
</dbReference>
<dbReference type="AlphaFoldDB" id="A0A2K9LMQ4"/>
<dbReference type="PANTHER" id="PTHR39456:SF1">
    <property type="entry name" value="METAL-DEPENDENT HYDROLASE"/>
    <property type="match status" value="1"/>
</dbReference>
<gene>
    <name evidence="1" type="ORF">Kalk_14280</name>
</gene>
<keyword evidence="2" id="KW-1185">Reference proteome</keyword>
<dbReference type="OrthoDB" id="5727566at2"/>
<proteinExistence type="predicted"/>
<dbReference type="PIRSF" id="PIRSF007580">
    <property type="entry name" value="UCP07580"/>
    <property type="match status" value="1"/>
</dbReference>
<name>A0A2K9LMQ4_9GAMM</name>
<evidence type="ECO:0000313" key="2">
    <source>
        <dbReference type="Proteomes" id="UP000235116"/>
    </source>
</evidence>
<protein>
    <recommendedName>
        <fullName evidence="3">Metal-dependent hydrolase</fullName>
    </recommendedName>
</protein>
<dbReference type="Pfam" id="PF10118">
    <property type="entry name" value="Metal_hydrol"/>
    <property type="match status" value="1"/>
</dbReference>
<dbReference type="KEGG" id="kak:Kalk_14280"/>